<dbReference type="AlphaFoldDB" id="A0A370Q5I2"/>
<accession>A0A370Q5I2</accession>
<evidence type="ECO:0000313" key="1">
    <source>
        <dbReference type="EMBL" id="RDK83310.1"/>
    </source>
</evidence>
<dbReference type="RefSeq" id="WP_115460495.1">
    <property type="nucleotide sequence ID" value="NZ_QRAP01000018.1"/>
</dbReference>
<dbReference type="InterPro" id="IPR011990">
    <property type="entry name" value="TPR-like_helical_dom_sf"/>
</dbReference>
<sequence>MQDTTTLAQLLKTSHLGDVLLAMLEKVKKFPQDTGARETLFKMYCADGQWSKALTQLQTLGVIDNERSKQIELFKNLVFSEMLRVQVLSGERKAGMLHEGDAPEWMSKLHKANLASHKGNTDESEALREEAFDLAPMSGGTGETSGQFEWIADSDGRLGPICEFISAGGYRWVPYADIQSMEISQPKDLLDLIWAPAHIKVNDQVYYGFIPSRYPVSEAAEQEIKLGYKTEWNQLSPLLSVGSGRKVLITDQNEYSLFETGNITFG</sequence>
<reference evidence="1 2" key="1">
    <citation type="submission" date="2018-07" db="EMBL/GenBank/DDBJ databases">
        <title>Genomic Encyclopedia of Type Strains, Phase IV (KMG-IV): sequencing the most valuable type-strain genomes for metagenomic binning, comparative biology and taxonomic classification.</title>
        <authorList>
            <person name="Goeker M."/>
        </authorList>
    </citation>
    <scope>NUCLEOTIDE SEQUENCE [LARGE SCALE GENOMIC DNA]</scope>
    <source>
        <strain evidence="1 2">DSM 103736</strain>
    </source>
</reference>
<dbReference type="InterPro" id="IPR009211">
    <property type="entry name" value="TagJ"/>
</dbReference>
<dbReference type="PIRSF" id="PIRSF029288">
    <property type="entry name" value="SciE_ImpE"/>
    <property type="match status" value="1"/>
</dbReference>
<comment type="caution">
    <text evidence="1">The sequence shown here is derived from an EMBL/GenBank/DDBJ whole genome shotgun (WGS) entry which is preliminary data.</text>
</comment>
<dbReference type="OrthoDB" id="5416084at2"/>
<dbReference type="Proteomes" id="UP000254848">
    <property type="component" value="Unassembled WGS sequence"/>
</dbReference>
<keyword evidence="2" id="KW-1185">Reference proteome</keyword>
<protein>
    <submittedName>
        <fullName evidence="1">Type VI secretion system protein ImpE</fullName>
    </submittedName>
</protein>
<evidence type="ECO:0000313" key="2">
    <source>
        <dbReference type="Proteomes" id="UP000254848"/>
    </source>
</evidence>
<dbReference type="EMBL" id="QRAP01000018">
    <property type="protein sequence ID" value="RDK83310.1"/>
    <property type="molecule type" value="Genomic_DNA"/>
</dbReference>
<dbReference type="Pfam" id="PF07024">
    <property type="entry name" value="ImpE"/>
    <property type="match status" value="1"/>
</dbReference>
<proteinExistence type="predicted"/>
<gene>
    <name evidence="1" type="ORF">C8D90_11832</name>
</gene>
<organism evidence="1 2">
    <name type="scientific">Enterobacillus tribolii</name>
    <dbReference type="NCBI Taxonomy" id="1487935"/>
    <lineage>
        <taxon>Bacteria</taxon>
        <taxon>Pseudomonadati</taxon>
        <taxon>Pseudomonadota</taxon>
        <taxon>Gammaproteobacteria</taxon>
        <taxon>Enterobacterales</taxon>
        <taxon>Hafniaceae</taxon>
        <taxon>Enterobacillus</taxon>
    </lineage>
</organism>
<name>A0A370Q5I2_9GAMM</name>
<dbReference type="Gene3D" id="1.25.40.10">
    <property type="entry name" value="Tetratricopeptide repeat domain"/>
    <property type="match status" value="1"/>
</dbReference>
<dbReference type="SUPFAM" id="SSF144059">
    <property type="entry name" value="ImpE-like"/>
    <property type="match status" value="1"/>
</dbReference>